<dbReference type="HOGENOM" id="CLU_047631_1_1_0"/>
<dbReference type="GO" id="GO:0043737">
    <property type="term" value="F:deoxyribonuclease V activity"/>
    <property type="evidence" value="ECO:0007669"/>
    <property type="project" value="UniProtKB-UniRule"/>
</dbReference>
<keyword evidence="8" id="KW-1185">Reference proteome</keyword>
<evidence type="ECO:0000256" key="6">
    <source>
        <dbReference type="HAMAP-Rule" id="MF_00801"/>
    </source>
</evidence>
<feature type="site" description="Interaction with target DNA" evidence="6">
    <location>
        <position position="74"/>
    </location>
</feature>
<dbReference type="InterPro" id="IPR007581">
    <property type="entry name" value="Endonuclease-V"/>
</dbReference>
<reference evidence="7 8" key="1">
    <citation type="journal article" date="2011" name="J. Bacteriol.">
        <title>Draft genome sequence of the anoxygenic filamentous phototrophic bacterium Oscillochloris trichoides subsp. DG-6.</title>
        <authorList>
            <person name="Kuznetsov B.B."/>
            <person name="Ivanovsky R.N."/>
            <person name="Keppen O.I."/>
            <person name="Sukhacheva M.V."/>
            <person name="Bumazhkin B.K."/>
            <person name="Patutina E.O."/>
            <person name="Beletsky A.V."/>
            <person name="Mardanov A.V."/>
            <person name="Baslerov R.V."/>
            <person name="Panteleeva A.N."/>
            <person name="Kolganova T.V."/>
            <person name="Ravin N.V."/>
            <person name="Skryabin K.G."/>
        </authorList>
    </citation>
    <scope>NUCLEOTIDE SEQUENCE [LARGE SCALE GENOMIC DNA]</scope>
    <source>
        <strain evidence="7 8">DG-6</strain>
    </source>
</reference>
<protein>
    <recommendedName>
        <fullName evidence="6">Endonuclease V</fullName>
        <ecNumber evidence="6">3.1.21.7</ecNumber>
    </recommendedName>
    <alternativeName>
        <fullName evidence="6">Deoxyinosine 3'endonuclease</fullName>
    </alternativeName>
    <alternativeName>
        <fullName evidence="6">Deoxyribonuclease V</fullName>
        <shortName evidence="6">DNase V</shortName>
    </alternativeName>
</protein>
<evidence type="ECO:0000256" key="3">
    <source>
        <dbReference type="ARBA" id="ARBA00022722"/>
    </source>
</evidence>
<dbReference type="HAMAP" id="MF_00801">
    <property type="entry name" value="Endonuclease_5"/>
    <property type="match status" value="1"/>
</dbReference>
<dbReference type="EC" id="3.1.21.7" evidence="6"/>
<dbReference type="STRING" id="765420.OSCT_1300"/>
<keyword evidence="4 6" id="KW-0255">Endonuclease</keyword>
<keyword evidence="6" id="KW-0479">Metal-binding</keyword>
<keyword evidence="6" id="KW-0234">DNA repair</keyword>
<dbReference type="CDD" id="cd06559">
    <property type="entry name" value="Endonuclease_V"/>
    <property type="match status" value="1"/>
</dbReference>
<dbReference type="PANTHER" id="PTHR28511">
    <property type="entry name" value="ENDONUCLEASE V"/>
    <property type="match status" value="1"/>
</dbReference>
<keyword evidence="2 6" id="KW-0963">Cytoplasm</keyword>
<dbReference type="GO" id="GO:0016891">
    <property type="term" value="F:RNA endonuclease activity producing 5'-phosphomonoesters, hydrolytic mechanism"/>
    <property type="evidence" value="ECO:0007669"/>
    <property type="project" value="TreeGrafter"/>
</dbReference>
<name>E1ID99_9CHLR</name>
<dbReference type="GO" id="GO:0000287">
    <property type="term" value="F:magnesium ion binding"/>
    <property type="evidence" value="ECO:0007669"/>
    <property type="project" value="UniProtKB-UniRule"/>
</dbReference>
<dbReference type="Proteomes" id="UP000054010">
    <property type="component" value="Unassembled WGS sequence"/>
</dbReference>
<dbReference type="Pfam" id="PF04493">
    <property type="entry name" value="Endonuclease_5"/>
    <property type="match status" value="1"/>
</dbReference>
<dbReference type="OrthoDB" id="9790916at2"/>
<comment type="caution">
    <text evidence="7">The sequence shown here is derived from an EMBL/GenBank/DDBJ whole genome shotgun (WGS) entry which is preliminary data.</text>
</comment>
<dbReference type="Gene3D" id="3.30.2170.10">
    <property type="entry name" value="archaeoglobus fulgidus dsm 4304 superfamily"/>
    <property type="match status" value="1"/>
</dbReference>
<evidence type="ECO:0000256" key="5">
    <source>
        <dbReference type="ARBA" id="ARBA00022801"/>
    </source>
</evidence>
<evidence type="ECO:0000313" key="7">
    <source>
        <dbReference type="EMBL" id="EFO80776.1"/>
    </source>
</evidence>
<evidence type="ECO:0000256" key="2">
    <source>
        <dbReference type="ARBA" id="ARBA00022490"/>
    </source>
</evidence>
<comment type="similarity">
    <text evidence="6">Belongs to the endonuclease V family.</text>
</comment>
<feature type="binding site" evidence="6">
    <location>
        <position position="104"/>
    </location>
    <ligand>
        <name>Mg(2+)</name>
        <dbReference type="ChEBI" id="CHEBI:18420"/>
    </ligand>
</feature>
<dbReference type="AlphaFoldDB" id="E1ID99"/>
<dbReference type="NCBIfam" id="NF008629">
    <property type="entry name" value="PRK11617.1"/>
    <property type="match status" value="1"/>
</dbReference>
<sequence length="218" mass="23118">MWPTTAEAAIAIQQELRSQVIIAPTQTPLRSVAGVDAGFEDDGRVARAAVVVLRLPDLTPIAYAVARQPAPLPYIPGLLSFREAPAILAALEQLATPPDLLICDGQGIAHPRRFGIASHLGVVTGISSIGCAKTLLIGEHDAVPDVRGGRVLLVDRGEPVGMVLRTRSGTKPVFVSPGHLVSIEQAADLVLACTTRYRLPETTRYAHNLASHGKLPLK</sequence>
<dbReference type="GO" id="GO:0005737">
    <property type="term" value="C:cytoplasm"/>
    <property type="evidence" value="ECO:0007669"/>
    <property type="project" value="UniProtKB-SubCell"/>
</dbReference>
<comment type="catalytic activity">
    <reaction evidence="6">
        <text>Endonucleolytic cleavage at apurinic or apyrimidinic sites to products with a 5'-phosphate.</text>
        <dbReference type="EC" id="3.1.21.7"/>
    </reaction>
</comment>
<comment type="subcellular location">
    <subcellularLocation>
        <location evidence="1 6">Cytoplasm</location>
    </subcellularLocation>
</comment>
<evidence type="ECO:0000256" key="4">
    <source>
        <dbReference type="ARBA" id="ARBA00022759"/>
    </source>
</evidence>
<comment type="cofactor">
    <cofactor evidence="6">
        <name>Mg(2+)</name>
        <dbReference type="ChEBI" id="CHEBI:18420"/>
    </cofactor>
</comment>
<evidence type="ECO:0000256" key="1">
    <source>
        <dbReference type="ARBA" id="ARBA00004496"/>
    </source>
</evidence>
<dbReference type="EMBL" id="ADVR01000040">
    <property type="protein sequence ID" value="EFO80776.1"/>
    <property type="molecule type" value="Genomic_DNA"/>
</dbReference>
<accession>E1ID99</accession>
<keyword evidence="5 6" id="KW-0378">Hydrolase</keyword>
<feature type="binding site" evidence="6">
    <location>
        <position position="36"/>
    </location>
    <ligand>
        <name>Mg(2+)</name>
        <dbReference type="ChEBI" id="CHEBI:18420"/>
    </ligand>
</feature>
<keyword evidence="3 6" id="KW-0540">Nuclease</keyword>
<organism evidence="7 8">
    <name type="scientific">Oscillochloris trichoides DG-6</name>
    <dbReference type="NCBI Taxonomy" id="765420"/>
    <lineage>
        <taxon>Bacteria</taxon>
        <taxon>Bacillati</taxon>
        <taxon>Chloroflexota</taxon>
        <taxon>Chloroflexia</taxon>
        <taxon>Chloroflexales</taxon>
        <taxon>Chloroflexineae</taxon>
        <taxon>Oscillochloridaceae</taxon>
        <taxon>Oscillochloris</taxon>
    </lineage>
</organism>
<gene>
    <name evidence="6" type="primary">nfi</name>
    <name evidence="7" type="ORF">OSCT_1300</name>
</gene>
<dbReference type="eggNOG" id="COG1515">
    <property type="taxonomic scope" value="Bacteria"/>
</dbReference>
<proteinExistence type="inferred from homology"/>
<evidence type="ECO:0000313" key="8">
    <source>
        <dbReference type="Proteomes" id="UP000054010"/>
    </source>
</evidence>
<keyword evidence="6" id="KW-0227">DNA damage</keyword>
<dbReference type="PANTHER" id="PTHR28511:SF1">
    <property type="entry name" value="ENDONUCLEASE V"/>
    <property type="match status" value="1"/>
</dbReference>
<dbReference type="GO" id="GO:0006281">
    <property type="term" value="P:DNA repair"/>
    <property type="evidence" value="ECO:0007669"/>
    <property type="project" value="UniProtKB-UniRule"/>
</dbReference>
<dbReference type="GO" id="GO:0003727">
    <property type="term" value="F:single-stranded RNA binding"/>
    <property type="evidence" value="ECO:0007669"/>
    <property type="project" value="TreeGrafter"/>
</dbReference>
<comment type="function">
    <text evidence="6">DNA repair enzyme involved in the repair of deaminated bases. Selectively cleaves double-stranded DNA at the second phosphodiester bond 3' to a deoxyinosine leaving behind the intact lesion on the nicked DNA.</text>
</comment>
<keyword evidence="6" id="KW-0460">Magnesium</keyword>